<dbReference type="Proteomes" id="UP001144673">
    <property type="component" value="Unassembled WGS sequence"/>
</dbReference>
<comment type="caution">
    <text evidence="1">The sequence shown here is derived from an EMBL/GenBank/DDBJ whole genome shotgun (WGS) entry which is preliminary data.</text>
</comment>
<dbReference type="AlphaFoldDB" id="A0A9W8QHF6"/>
<name>A0A9W8QHF6_AKAMU</name>
<evidence type="ECO:0000313" key="1">
    <source>
        <dbReference type="EMBL" id="KAJ4158023.1"/>
    </source>
</evidence>
<proteinExistence type="predicted"/>
<evidence type="ECO:0000313" key="2">
    <source>
        <dbReference type="Proteomes" id="UP001144673"/>
    </source>
</evidence>
<organism evidence="1 2">
    <name type="scientific">Akanthomyces muscarius</name>
    <name type="common">Entomopathogenic fungus</name>
    <name type="synonym">Lecanicillium muscarium</name>
    <dbReference type="NCBI Taxonomy" id="2231603"/>
    <lineage>
        <taxon>Eukaryota</taxon>
        <taxon>Fungi</taxon>
        <taxon>Dikarya</taxon>
        <taxon>Ascomycota</taxon>
        <taxon>Pezizomycotina</taxon>
        <taxon>Sordariomycetes</taxon>
        <taxon>Hypocreomycetidae</taxon>
        <taxon>Hypocreales</taxon>
        <taxon>Cordycipitaceae</taxon>
        <taxon>Akanthomyces</taxon>
    </lineage>
</organism>
<keyword evidence="2" id="KW-1185">Reference proteome</keyword>
<accession>A0A9W8QHF6</accession>
<dbReference type="RefSeq" id="XP_056056390.1">
    <property type="nucleotide sequence ID" value="XM_056201760.1"/>
</dbReference>
<gene>
    <name evidence="1" type="ORF">LMH87_008570</name>
</gene>
<dbReference type="KEGG" id="amus:LMH87_008570"/>
<reference evidence="1" key="1">
    <citation type="journal article" date="2023" name="Access Microbiol">
        <title>De-novo genome assembly for Akanthomyces muscarius, a biocontrol agent of insect agricultural pests.</title>
        <authorList>
            <person name="Erdos Z."/>
            <person name="Studholme D.J."/>
            <person name="Raymond B."/>
            <person name="Sharma M."/>
        </authorList>
    </citation>
    <scope>NUCLEOTIDE SEQUENCE</scope>
    <source>
        <strain evidence="1">Ve6</strain>
    </source>
</reference>
<dbReference type="GeneID" id="80895729"/>
<dbReference type="EMBL" id="JAJHUN010000006">
    <property type="protein sequence ID" value="KAJ4158023.1"/>
    <property type="molecule type" value="Genomic_DNA"/>
</dbReference>
<protein>
    <submittedName>
        <fullName evidence="1">Uncharacterized protein</fullName>
    </submittedName>
</protein>
<sequence>MCAPDSSRKKSGVVVDWHTQNLTAAGKSSLYYRAADSVSTVWLFGWPYLQKWCELCTKAAFQTEPSNFIGALGTWPAYFEFDASALSHLTDMGIT</sequence>